<dbReference type="GO" id="GO:0004190">
    <property type="term" value="F:aspartic-type endopeptidase activity"/>
    <property type="evidence" value="ECO:0007669"/>
    <property type="project" value="InterPro"/>
</dbReference>
<dbReference type="InterPro" id="IPR021109">
    <property type="entry name" value="Peptidase_aspartic_dom_sf"/>
</dbReference>
<dbReference type="OrthoDB" id="7595324at2"/>
<name>S9SAH7_9RHOB</name>
<evidence type="ECO:0000313" key="3">
    <source>
        <dbReference type="Proteomes" id="UP000015346"/>
    </source>
</evidence>
<evidence type="ECO:0000256" key="1">
    <source>
        <dbReference type="SAM" id="Phobius"/>
    </source>
</evidence>
<feature type="transmembrane region" description="Helical" evidence="1">
    <location>
        <begin position="6"/>
        <end position="26"/>
    </location>
</feature>
<dbReference type="RefSeq" id="WP_021096914.1">
    <property type="nucleotide sequence ID" value="NZ_KE557320.1"/>
</dbReference>
<accession>S9SAH7</accession>
<gene>
    <name evidence="2" type="ORF">ruthe_00811</name>
</gene>
<comment type="caution">
    <text evidence="2">The sequence shown here is derived from an EMBL/GenBank/DDBJ whole genome shotgun (WGS) entry which is preliminary data.</text>
</comment>
<proteinExistence type="predicted"/>
<dbReference type="AlphaFoldDB" id="S9SAH7"/>
<sequence>MTGESLGHLLYLLLLMVAVGGWFLTSARPSASRLLQQATIWVLIFLGVIAIIGLWPEIRSTVVPRQQVLSSTTGRIVEIPLGPDGHYQVRILVNGSPVMFTVDTGATDIVLSRRDAEAAGIDPESLSFAGAAMTANGPVRTARITLARMDLEGIVDETVPAVVTDGQLDASLLGMGYLARFDRIEIAGNRLRLIR</sequence>
<dbReference type="SUPFAM" id="SSF50630">
    <property type="entry name" value="Acid proteases"/>
    <property type="match status" value="1"/>
</dbReference>
<keyword evidence="2" id="KW-0645">Protease</keyword>
<dbReference type="CDD" id="cd05483">
    <property type="entry name" value="retropepsin_like_bacteria"/>
    <property type="match status" value="1"/>
</dbReference>
<dbReference type="PROSITE" id="PS00141">
    <property type="entry name" value="ASP_PROTEASE"/>
    <property type="match status" value="1"/>
</dbReference>
<dbReference type="Gene3D" id="2.40.70.10">
    <property type="entry name" value="Acid Proteases"/>
    <property type="match status" value="1"/>
</dbReference>
<dbReference type="HOGENOM" id="CLU_099411_0_1_5"/>
<evidence type="ECO:0000313" key="2">
    <source>
        <dbReference type="EMBL" id="EPX87140.1"/>
    </source>
</evidence>
<keyword evidence="2" id="KW-0378">Hydrolase</keyword>
<keyword evidence="1" id="KW-0812">Transmembrane</keyword>
<dbReference type="GO" id="GO:0006508">
    <property type="term" value="P:proteolysis"/>
    <property type="evidence" value="ECO:0007669"/>
    <property type="project" value="UniProtKB-KW"/>
</dbReference>
<reference evidence="2 3" key="1">
    <citation type="journal article" date="2013" name="Stand. Genomic Sci.">
        <title>Genome sequence of the reddish-pigmented Rubellimicrobium thermophilum type strain (DSM 16684(T)), a member of the Roseobacter clade.</title>
        <authorList>
            <person name="Fiebig A."/>
            <person name="Riedel T."/>
            <person name="Gronow S."/>
            <person name="Petersen J."/>
            <person name="Klenk H.P."/>
            <person name="Goker M."/>
        </authorList>
    </citation>
    <scope>NUCLEOTIDE SEQUENCE [LARGE SCALE GENOMIC DNA]</scope>
    <source>
        <strain evidence="2 3">DSM 16684</strain>
    </source>
</reference>
<dbReference type="STRING" id="1123069.ruthe_00811"/>
<dbReference type="InterPro" id="IPR034122">
    <property type="entry name" value="Retropepsin-like_bacterial"/>
</dbReference>
<dbReference type="NCBIfam" id="TIGR02281">
    <property type="entry name" value="clan_AA_DTGA"/>
    <property type="match status" value="1"/>
</dbReference>
<dbReference type="InterPro" id="IPR011969">
    <property type="entry name" value="Clan_AA_Asp_peptidase_C"/>
</dbReference>
<organism evidence="2 3">
    <name type="scientific">Rubellimicrobium thermophilum DSM 16684</name>
    <dbReference type="NCBI Taxonomy" id="1123069"/>
    <lineage>
        <taxon>Bacteria</taxon>
        <taxon>Pseudomonadati</taxon>
        <taxon>Pseudomonadota</taxon>
        <taxon>Alphaproteobacteria</taxon>
        <taxon>Rhodobacterales</taxon>
        <taxon>Roseobacteraceae</taxon>
        <taxon>Rubellimicrobium</taxon>
    </lineage>
</organism>
<feature type="transmembrane region" description="Helical" evidence="1">
    <location>
        <begin position="38"/>
        <end position="56"/>
    </location>
</feature>
<protein>
    <submittedName>
        <fullName evidence="2">Clan AA aspartic protease family</fullName>
    </submittedName>
</protein>
<dbReference type="EMBL" id="AOLV01000009">
    <property type="protein sequence ID" value="EPX87140.1"/>
    <property type="molecule type" value="Genomic_DNA"/>
</dbReference>
<keyword evidence="1" id="KW-0472">Membrane</keyword>
<keyword evidence="1" id="KW-1133">Transmembrane helix</keyword>
<dbReference type="Proteomes" id="UP000015346">
    <property type="component" value="Unassembled WGS sequence"/>
</dbReference>
<dbReference type="InterPro" id="IPR001969">
    <property type="entry name" value="Aspartic_peptidase_AS"/>
</dbReference>
<keyword evidence="3" id="KW-1185">Reference proteome</keyword>
<dbReference type="Pfam" id="PF13975">
    <property type="entry name" value="gag-asp_proteas"/>
    <property type="match status" value="1"/>
</dbReference>